<dbReference type="Pfam" id="PF01726">
    <property type="entry name" value="LexA_DNA_bind"/>
    <property type="match status" value="1"/>
</dbReference>
<dbReference type="InterPro" id="IPR006199">
    <property type="entry name" value="LexA_DNA-bd_dom"/>
</dbReference>
<evidence type="ECO:0000313" key="2">
    <source>
        <dbReference type="EMBL" id="WIY50802.1"/>
    </source>
</evidence>
<reference evidence="2 3" key="1">
    <citation type="submission" date="2023-06" db="EMBL/GenBank/DDBJ databases">
        <authorList>
            <person name="Ham H."/>
            <person name="Park D.S."/>
        </authorList>
    </citation>
    <scope>NUCLEOTIDE SEQUENCE [LARGE SCALE GENOMIC DNA]</scope>
    <source>
        <strain evidence="2 3">KACC 17005</strain>
    </source>
</reference>
<dbReference type="RefSeq" id="WP_133246175.1">
    <property type="nucleotide sequence ID" value="NZ_CP023687.1"/>
</dbReference>
<proteinExistence type="predicted"/>
<gene>
    <name evidence="2" type="ORF">QRO08_09650</name>
</gene>
<keyword evidence="3" id="KW-1185">Reference proteome</keyword>
<dbReference type="Proteomes" id="UP001242732">
    <property type="component" value="Chromosome"/>
</dbReference>
<feature type="domain" description="LexA repressor DNA-binding" evidence="1">
    <location>
        <begin position="10"/>
        <end position="64"/>
    </location>
</feature>
<dbReference type="Gene3D" id="1.10.10.10">
    <property type="entry name" value="Winged helix-like DNA-binding domain superfamily/Winged helix DNA-binding domain"/>
    <property type="match status" value="1"/>
</dbReference>
<evidence type="ECO:0000313" key="3">
    <source>
        <dbReference type="Proteomes" id="UP001242732"/>
    </source>
</evidence>
<protein>
    <recommendedName>
        <fullName evidence="1">LexA repressor DNA-binding domain-containing protein</fullName>
    </recommendedName>
</protein>
<accession>A0ABY9AVB9</accession>
<sequence>MTQQPDVGPSPRQLEVLAFMRKFFTENDQLPPVAFVAKEFGWKSSNAADTHVAALIRHGLLERNAVGKLRFVRKEVAHG</sequence>
<name>A0ABY9AVB9_PARCI</name>
<dbReference type="InterPro" id="IPR036390">
    <property type="entry name" value="WH_DNA-bd_sf"/>
</dbReference>
<evidence type="ECO:0000259" key="1">
    <source>
        <dbReference type="Pfam" id="PF01726"/>
    </source>
</evidence>
<dbReference type="InterPro" id="IPR036388">
    <property type="entry name" value="WH-like_DNA-bd_sf"/>
</dbReference>
<dbReference type="SUPFAM" id="SSF46785">
    <property type="entry name" value="Winged helix' DNA-binding domain"/>
    <property type="match status" value="1"/>
</dbReference>
<dbReference type="EMBL" id="CP127363">
    <property type="protein sequence ID" value="WIY50802.1"/>
    <property type="molecule type" value="Genomic_DNA"/>
</dbReference>
<organism evidence="2 3">
    <name type="scientific">Paracidovorax citrulli</name>
    <name type="common">Acidovorax citrulli</name>
    <dbReference type="NCBI Taxonomy" id="80869"/>
    <lineage>
        <taxon>Bacteria</taxon>
        <taxon>Pseudomonadati</taxon>
        <taxon>Pseudomonadota</taxon>
        <taxon>Betaproteobacteria</taxon>
        <taxon>Burkholderiales</taxon>
        <taxon>Comamonadaceae</taxon>
        <taxon>Paracidovorax</taxon>
    </lineage>
</organism>